<dbReference type="Proteomes" id="UP000266649">
    <property type="component" value="Unassembled WGS sequence"/>
</dbReference>
<dbReference type="GO" id="GO:0005536">
    <property type="term" value="F:D-glucose binding"/>
    <property type="evidence" value="ECO:0007669"/>
    <property type="project" value="InterPro"/>
</dbReference>
<evidence type="ECO:0000256" key="2">
    <source>
        <dbReference type="ARBA" id="ARBA00022777"/>
    </source>
</evidence>
<dbReference type="GO" id="GO:0005524">
    <property type="term" value="F:ATP binding"/>
    <property type="evidence" value="ECO:0007669"/>
    <property type="project" value="InterPro"/>
</dbReference>
<evidence type="ECO:0000313" key="5">
    <source>
        <dbReference type="Proteomes" id="UP000266649"/>
    </source>
</evidence>
<proteinExistence type="inferred from homology"/>
<sequence length="316" mass="33305">MSDPFSLVADIGGTNTRVALADGKTIRADSIRRFRNAEFPGLETILRRYLDDAGVKDCAGACVAAAGPVRHGVATMTNLSWTIDGAALSRATGAERVAILNDLQAQGHALGHIAEDKLARIIDGPVQPEDAKLVIGAGTGFNAAPVHDARGVRIVAASECGHINMPIRTEADLRLARFVETAHGFPGVEDVLAGRGLERLYAFVRSEAGDPGEMSAAEIMEALAEGDAAAEAAGRLYVRLLGAEIGNLALVHLPFGGIFLIGGVARAFQPWLDRFGFADAFRDKGRFAGFMANFAVSVIEDDYAALTGCAVYLDNL</sequence>
<reference evidence="4 5" key="1">
    <citation type="submission" date="2018-09" db="EMBL/GenBank/DDBJ databases">
        <title>Gemmobacter lutimaris sp. nov., a marine bacterium isolated from tidal flat.</title>
        <authorList>
            <person name="Lee D.W."/>
            <person name="Yoo Y."/>
            <person name="Kim J.-J."/>
            <person name="Kim B.S."/>
        </authorList>
    </citation>
    <scope>NUCLEOTIDE SEQUENCE [LARGE SCALE GENOMIC DNA]</scope>
    <source>
        <strain evidence="4 5">YJ-T1-11</strain>
    </source>
</reference>
<dbReference type="AlphaFoldDB" id="A0A398BZM7"/>
<dbReference type="RefSeq" id="WP_119132785.1">
    <property type="nucleotide sequence ID" value="NZ_QXXQ01000001.1"/>
</dbReference>
<comment type="caution">
    <text evidence="4">The sequence shown here is derived from an EMBL/GenBank/DDBJ whole genome shotgun (WGS) entry which is preliminary data.</text>
</comment>
<dbReference type="CDD" id="cd24008">
    <property type="entry name" value="ASKHA_NBD_GLK"/>
    <property type="match status" value="1"/>
</dbReference>
<dbReference type="Pfam" id="PF02685">
    <property type="entry name" value="Glucokinase"/>
    <property type="match status" value="1"/>
</dbReference>
<keyword evidence="2" id="KW-0418">Kinase</keyword>
<protein>
    <submittedName>
        <fullName evidence="4">ROK family protein</fullName>
    </submittedName>
</protein>
<dbReference type="GO" id="GO:0005829">
    <property type="term" value="C:cytosol"/>
    <property type="evidence" value="ECO:0007669"/>
    <property type="project" value="TreeGrafter"/>
</dbReference>
<organism evidence="4 5">
    <name type="scientific">Gemmobacter lutimaris</name>
    <dbReference type="NCBI Taxonomy" id="2306023"/>
    <lineage>
        <taxon>Bacteria</taxon>
        <taxon>Pseudomonadati</taxon>
        <taxon>Pseudomonadota</taxon>
        <taxon>Alphaproteobacteria</taxon>
        <taxon>Rhodobacterales</taxon>
        <taxon>Paracoccaceae</taxon>
        <taxon>Gemmobacter</taxon>
    </lineage>
</organism>
<dbReference type="OrthoDB" id="9800595at2"/>
<dbReference type="GO" id="GO:0004340">
    <property type="term" value="F:glucokinase activity"/>
    <property type="evidence" value="ECO:0007669"/>
    <property type="project" value="InterPro"/>
</dbReference>
<evidence type="ECO:0000256" key="1">
    <source>
        <dbReference type="ARBA" id="ARBA00022679"/>
    </source>
</evidence>
<accession>A0A398BZM7</accession>
<dbReference type="Gene3D" id="3.30.420.40">
    <property type="match status" value="1"/>
</dbReference>
<dbReference type="Gene3D" id="3.40.367.20">
    <property type="match status" value="1"/>
</dbReference>
<dbReference type="InterPro" id="IPR003836">
    <property type="entry name" value="Glucokinase"/>
</dbReference>
<gene>
    <name evidence="4" type="ORF">D2N39_00370</name>
</gene>
<name>A0A398BZM7_9RHOB</name>
<dbReference type="PANTHER" id="PTHR47690:SF1">
    <property type="entry name" value="GLUCOKINASE"/>
    <property type="match status" value="1"/>
</dbReference>
<dbReference type="InterPro" id="IPR043129">
    <property type="entry name" value="ATPase_NBD"/>
</dbReference>
<dbReference type="SUPFAM" id="SSF53067">
    <property type="entry name" value="Actin-like ATPase domain"/>
    <property type="match status" value="1"/>
</dbReference>
<evidence type="ECO:0000313" key="4">
    <source>
        <dbReference type="EMBL" id="RID93420.1"/>
    </source>
</evidence>
<comment type="similarity">
    <text evidence="3">Belongs to the bacterial glucokinase family.</text>
</comment>
<keyword evidence="1" id="KW-0808">Transferase</keyword>
<dbReference type="PANTHER" id="PTHR47690">
    <property type="entry name" value="GLUCOKINASE"/>
    <property type="match status" value="1"/>
</dbReference>
<keyword evidence="5" id="KW-1185">Reference proteome</keyword>
<dbReference type="InterPro" id="IPR050201">
    <property type="entry name" value="Bacterial_glucokinase"/>
</dbReference>
<dbReference type="GO" id="GO:0006096">
    <property type="term" value="P:glycolytic process"/>
    <property type="evidence" value="ECO:0007669"/>
    <property type="project" value="InterPro"/>
</dbReference>
<dbReference type="EMBL" id="QXXQ01000001">
    <property type="protein sequence ID" value="RID93420.1"/>
    <property type="molecule type" value="Genomic_DNA"/>
</dbReference>
<evidence type="ECO:0000256" key="3">
    <source>
        <dbReference type="RuleBase" id="RU004046"/>
    </source>
</evidence>